<evidence type="ECO:0000256" key="7">
    <source>
        <dbReference type="ARBA" id="ARBA00023136"/>
    </source>
</evidence>
<feature type="transmembrane region" description="Helical" evidence="8">
    <location>
        <begin position="269"/>
        <end position="295"/>
    </location>
</feature>
<evidence type="ECO:0000259" key="9">
    <source>
        <dbReference type="Pfam" id="PF00535"/>
    </source>
</evidence>
<sequence length="309" mass="35782">MSVELSIVIPAYNEEESVVPCYWEVIEALKPLGKSYEIIFLDDGSTDSTFEKLNELSKTDNRLRVLKLRKNFGQSAALRAGFDHAEGRYIITMDADLQNDPHDIPLLLQKLESEDFDVVCGWRYSRKDTFSKKVYSKFANYLRKKLTHEQIHDSGCTLRAYKKECVNNLELYGELHRYIPAMLGWKGYRIGEIKINHRERQYGKTKYNWKRLFRGFLDLLVVAFWERYSVRPMHVFGGAGLVFGFLGFIISMYLGIMRLVYGRGLSDRPLFLVGILLIIVGVQFLATGVLADILLKIYYGQNGRKNYLI</sequence>
<dbReference type="EMBL" id="CP009506">
    <property type="protein sequence ID" value="AKB29604.1"/>
    <property type="molecule type" value="Genomic_DNA"/>
</dbReference>
<dbReference type="CDD" id="cd04187">
    <property type="entry name" value="DPM1_like_bac"/>
    <property type="match status" value="1"/>
</dbReference>
<dbReference type="KEGG" id="msw:MSSIT_2885"/>
<dbReference type="InterPro" id="IPR001173">
    <property type="entry name" value="Glyco_trans_2-like"/>
</dbReference>
<dbReference type="PATRIC" id="fig|1434120.4.peg.3766"/>
<keyword evidence="3 10" id="KW-0808">Transferase</keyword>
<dbReference type="Proteomes" id="UP000033111">
    <property type="component" value="Chromosome"/>
</dbReference>
<dbReference type="InterPro" id="IPR029044">
    <property type="entry name" value="Nucleotide-diphossugar_trans"/>
</dbReference>
<dbReference type="RefSeq" id="WP_048173440.1">
    <property type="nucleotide sequence ID" value="NZ_CP009506.1"/>
</dbReference>
<dbReference type="PANTHER" id="PTHR48090:SF3">
    <property type="entry name" value="UNDECAPRENYL-PHOSPHATE 4-DEOXY-4-FORMAMIDO-L-ARABINOSE TRANSFERASE"/>
    <property type="match status" value="1"/>
</dbReference>
<feature type="transmembrane region" description="Helical" evidence="8">
    <location>
        <begin position="235"/>
        <end position="257"/>
    </location>
</feature>
<organism evidence="10 11">
    <name type="scientific">Methanosarcina siciliae T4/M</name>
    <dbReference type="NCBI Taxonomy" id="1434120"/>
    <lineage>
        <taxon>Archaea</taxon>
        <taxon>Methanobacteriati</taxon>
        <taxon>Methanobacteriota</taxon>
        <taxon>Stenosarchaea group</taxon>
        <taxon>Methanomicrobia</taxon>
        <taxon>Methanosarcinales</taxon>
        <taxon>Methanosarcinaceae</taxon>
        <taxon>Methanosarcina</taxon>
    </lineage>
</organism>
<evidence type="ECO:0000256" key="5">
    <source>
        <dbReference type="ARBA" id="ARBA00022985"/>
    </source>
</evidence>
<dbReference type="GeneID" id="24861785"/>
<evidence type="ECO:0000256" key="6">
    <source>
        <dbReference type="ARBA" id="ARBA00022989"/>
    </source>
</evidence>
<keyword evidence="7 8" id="KW-0472">Membrane</keyword>
<evidence type="ECO:0000256" key="3">
    <source>
        <dbReference type="ARBA" id="ARBA00022679"/>
    </source>
</evidence>
<dbReference type="InterPro" id="IPR050256">
    <property type="entry name" value="Glycosyltransferase_2"/>
</dbReference>
<keyword evidence="1" id="KW-1003">Cell membrane</keyword>
<feature type="domain" description="Glycosyltransferase 2-like" evidence="9">
    <location>
        <begin position="6"/>
        <end position="166"/>
    </location>
</feature>
<dbReference type="GO" id="GO:0016757">
    <property type="term" value="F:glycosyltransferase activity"/>
    <property type="evidence" value="ECO:0007669"/>
    <property type="project" value="UniProtKB-KW"/>
</dbReference>
<accession>A0A0E3P758</accession>
<dbReference type="GO" id="GO:0005886">
    <property type="term" value="C:plasma membrane"/>
    <property type="evidence" value="ECO:0007669"/>
    <property type="project" value="TreeGrafter"/>
</dbReference>
<dbReference type="SUPFAM" id="SSF53448">
    <property type="entry name" value="Nucleotide-diphospho-sugar transferases"/>
    <property type="match status" value="1"/>
</dbReference>
<evidence type="ECO:0000313" key="10">
    <source>
        <dbReference type="EMBL" id="AKB29604.1"/>
    </source>
</evidence>
<evidence type="ECO:0000313" key="11">
    <source>
        <dbReference type="Proteomes" id="UP000033111"/>
    </source>
</evidence>
<keyword evidence="11" id="KW-1185">Reference proteome</keyword>
<keyword evidence="2" id="KW-0328">Glycosyltransferase</keyword>
<dbReference type="Gene3D" id="3.90.550.10">
    <property type="entry name" value="Spore Coat Polysaccharide Biosynthesis Protein SpsA, Chain A"/>
    <property type="match status" value="1"/>
</dbReference>
<dbReference type="PANTHER" id="PTHR48090">
    <property type="entry name" value="UNDECAPRENYL-PHOSPHATE 4-DEOXY-4-FORMAMIDO-L-ARABINOSE TRANSFERASE-RELATED"/>
    <property type="match status" value="1"/>
</dbReference>
<protein>
    <submittedName>
        <fullName evidence="10">Glycosyl transferase, family 2</fullName>
    </submittedName>
</protein>
<dbReference type="AlphaFoldDB" id="A0A0E3P758"/>
<keyword evidence="5" id="KW-0448">Lipopolysaccharide biosynthesis</keyword>
<dbReference type="HOGENOM" id="CLU_033536_0_0_2"/>
<dbReference type="OrthoDB" id="46222at2157"/>
<evidence type="ECO:0000256" key="2">
    <source>
        <dbReference type="ARBA" id="ARBA00022676"/>
    </source>
</evidence>
<dbReference type="Pfam" id="PF00535">
    <property type="entry name" value="Glycos_transf_2"/>
    <property type="match status" value="1"/>
</dbReference>
<evidence type="ECO:0000256" key="4">
    <source>
        <dbReference type="ARBA" id="ARBA00022692"/>
    </source>
</evidence>
<evidence type="ECO:0000256" key="1">
    <source>
        <dbReference type="ARBA" id="ARBA00022475"/>
    </source>
</evidence>
<keyword evidence="4 8" id="KW-0812">Transmembrane</keyword>
<evidence type="ECO:0000256" key="8">
    <source>
        <dbReference type="SAM" id="Phobius"/>
    </source>
</evidence>
<reference evidence="10 11" key="1">
    <citation type="submission" date="2014-07" db="EMBL/GenBank/DDBJ databases">
        <title>Methanogenic archaea and the global carbon cycle.</title>
        <authorList>
            <person name="Henriksen J.R."/>
            <person name="Luke J."/>
            <person name="Reinhart S."/>
            <person name="Benedict M.N."/>
            <person name="Youngblut N.D."/>
            <person name="Metcalf M.E."/>
            <person name="Whitaker R.J."/>
            <person name="Metcalf W.W."/>
        </authorList>
    </citation>
    <scope>NUCLEOTIDE SEQUENCE [LARGE SCALE GENOMIC DNA]</scope>
    <source>
        <strain evidence="10 11">T4/M</strain>
    </source>
</reference>
<proteinExistence type="predicted"/>
<gene>
    <name evidence="10" type="ORF">MSSIT_2885</name>
</gene>
<name>A0A0E3P758_9EURY</name>
<keyword evidence="6 8" id="KW-1133">Transmembrane helix</keyword>